<keyword evidence="1" id="KW-1277">Toxin-antitoxin system</keyword>
<dbReference type="EMBL" id="PFRH01000105">
    <property type="protein sequence ID" value="PJC52364.1"/>
    <property type="molecule type" value="Genomic_DNA"/>
</dbReference>
<evidence type="ECO:0000313" key="3">
    <source>
        <dbReference type="EMBL" id="PJC52364.1"/>
    </source>
</evidence>
<dbReference type="InterPro" id="IPR007712">
    <property type="entry name" value="RelE/ParE_toxin"/>
</dbReference>
<feature type="active site" description="Proton donor" evidence="2">
    <location>
        <position position="92"/>
    </location>
</feature>
<dbReference type="InterPro" id="IPR035093">
    <property type="entry name" value="RelE/ParE_toxin_dom_sf"/>
</dbReference>
<dbReference type="PIRSF" id="PIRSF006156">
    <property type="entry name" value="YafQ"/>
    <property type="match status" value="1"/>
</dbReference>
<evidence type="ECO:0000256" key="1">
    <source>
        <dbReference type="ARBA" id="ARBA00022649"/>
    </source>
</evidence>
<gene>
    <name evidence="3" type="ORF">CO030_03250</name>
</gene>
<comment type="caution">
    <text evidence="3">The sequence shown here is derived from an EMBL/GenBank/DDBJ whole genome shotgun (WGS) entry which is preliminary data.</text>
</comment>
<dbReference type="SUPFAM" id="SSF143011">
    <property type="entry name" value="RelE-like"/>
    <property type="match status" value="1"/>
</dbReference>
<dbReference type="GO" id="GO:0004521">
    <property type="term" value="F:RNA endonuclease activity"/>
    <property type="evidence" value="ECO:0007669"/>
    <property type="project" value="TreeGrafter"/>
</dbReference>
<dbReference type="NCBIfam" id="TIGR02385">
    <property type="entry name" value="RelE_StbE"/>
    <property type="match status" value="1"/>
</dbReference>
<dbReference type="PANTHER" id="PTHR40588">
    <property type="entry name" value="MRNA INTERFERASE TOXIN YAFQ"/>
    <property type="match status" value="1"/>
</dbReference>
<dbReference type="PANTHER" id="PTHR40588:SF1">
    <property type="entry name" value="MRNA INTERFERASE TOXIN YAFQ"/>
    <property type="match status" value="1"/>
</dbReference>
<protein>
    <submittedName>
        <fullName evidence="3">Type II toxin-antitoxin system mRNA interferase toxin, RelE/StbE family</fullName>
    </submittedName>
</protein>
<name>A0A2M8F9E5_9BACT</name>
<dbReference type="InterPro" id="IPR004386">
    <property type="entry name" value="Toxin_YafQ-like"/>
</dbReference>
<accession>A0A2M8F9E5</accession>
<organism evidence="3 4">
    <name type="scientific">Candidatus Magasanikbacteria bacterium CG_4_9_14_0_2_um_filter_42_11</name>
    <dbReference type="NCBI Taxonomy" id="1974643"/>
    <lineage>
        <taxon>Bacteria</taxon>
        <taxon>Candidatus Magasanikiibacteriota</taxon>
    </lineage>
</organism>
<dbReference type="GO" id="GO:0006402">
    <property type="term" value="P:mRNA catabolic process"/>
    <property type="evidence" value="ECO:0007669"/>
    <property type="project" value="TreeGrafter"/>
</dbReference>
<dbReference type="AlphaFoldDB" id="A0A2M8F9E5"/>
<sequence>MEGTNAYSVIYTKKFKKQYKKIHGKNTRLETELLHVIAMLQTDTPLLAKHENHRLKGKVKHLSECHILPDWLLIYEKDTDARILVLVEMGTHTNLFG</sequence>
<proteinExistence type="predicted"/>
<dbReference type="Proteomes" id="UP000231456">
    <property type="component" value="Unassembled WGS sequence"/>
</dbReference>
<dbReference type="GO" id="GO:0006415">
    <property type="term" value="P:translational termination"/>
    <property type="evidence" value="ECO:0007669"/>
    <property type="project" value="TreeGrafter"/>
</dbReference>
<evidence type="ECO:0000256" key="2">
    <source>
        <dbReference type="PIRSR" id="PIRSR006156-1"/>
    </source>
</evidence>
<evidence type="ECO:0000313" key="4">
    <source>
        <dbReference type="Proteomes" id="UP000231456"/>
    </source>
</evidence>
<dbReference type="Gene3D" id="3.30.2310.20">
    <property type="entry name" value="RelE-like"/>
    <property type="match status" value="1"/>
</dbReference>
<dbReference type="Pfam" id="PF15738">
    <property type="entry name" value="YafQ_toxin"/>
    <property type="match status" value="1"/>
</dbReference>
<reference evidence="4" key="1">
    <citation type="submission" date="2017-09" db="EMBL/GenBank/DDBJ databases">
        <title>Depth-based differentiation of microbial function through sediment-hosted aquifers and enrichment of novel symbionts in the deep terrestrial subsurface.</title>
        <authorList>
            <person name="Probst A.J."/>
            <person name="Ladd B."/>
            <person name="Jarett J.K."/>
            <person name="Geller-Mcgrath D.E."/>
            <person name="Sieber C.M.K."/>
            <person name="Emerson J.B."/>
            <person name="Anantharaman K."/>
            <person name="Thomas B.C."/>
            <person name="Malmstrom R."/>
            <person name="Stieglmeier M."/>
            <person name="Klingl A."/>
            <person name="Woyke T."/>
            <person name="Ryan C.M."/>
            <person name="Banfield J.F."/>
        </authorList>
    </citation>
    <scope>NUCLEOTIDE SEQUENCE [LARGE SCALE GENOMIC DNA]</scope>
</reference>